<protein>
    <submittedName>
        <fullName evidence="1">Uncharacterized protein</fullName>
    </submittedName>
</protein>
<gene>
    <name evidence="2" type="ORF">PR001_g22966</name>
    <name evidence="1" type="ORF">PR002_g23356</name>
</gene>
<sequence>MEPSCLALCPLASSLALHCDVAHSQLSRSDSSTTAKINNSRKPKTFCGNPDHRQLFHLWSSTICQSSKTGFSQADHHCYIAKHALAYYYYNTFYAYSINFTSMVDLAWLDFPLLFSFGGGDVSSDNAPR</sequence>
<evidence type="ECO:0000313" key="3">
    <source>
        <dbReference type="Proteomes" id="UP000429607"/>
    </source>
</evidence>
<dbReference type="EMBL" id="QXFU01002658">
    <property type="protein sequence ID" value="KAE8983040.1"/>
    <property type="molecule type" value="Genomic_DNA"/>
</dbReference>
<name>A0A6A3ILU7_9STRA</name>
<dbReference type="AlphaFoldDB" id="A0A6A3ILU7"/>
<evidence type="ECO:0000313" key="4">
    <source>
        <dbReference type="Proteomes" id="UP000435112"/>
    </source>
</evidence>
<dbReference type="EMBL" id="QXFV01002636">
    <property type="protein sequence ID" value="KAE8985178.1"/>
    <property type="molecule type" value="Genomic_DNA"/>
</dbReference>
<dbReference type="Proteomes" id="UP000429607">
    <property type="component" value="Unassembled WGS sequence"/>
</dbReference>
<organism evidence="1 4">
    <name type="scientific">Phytophthora rubi</name>
    <dbReference type="NCBI Taxonomy" id="129364"/>
    <lineage>
        <taxon>Eukaryota</taxon>
        <taxon>Sar</taxon>
        <taxon>Stramenopiles</taxon>
        <taxon>Oomycota</taxon>
        <taxon>Peronosporomycetes</taxon>
        <taxon>Peronosporales</taxon>
        <taxon>Peronosporaceae</taxon>
        <taxon>Phytophthora</taxon>
    </lineage>
</organism>
<proteinExistence type="predicted"/>
<dbReference type="Proteomes" id="UP000435112">
    <property type="component" value="Unassembled WGS sequence"/>
</dbReference>
<comment type="caution">
    <text evidence="1">The sequence shown here is derived from an EMBL/GenBank/DDBJ whole genome shotgun (WGS) entry which is preliminary data.</text>
</comment>
<evidence type="ECO:0000313" key="2">
    <source>
        <dbReference type="EMBL" id="KAE8985178.1"/>
    </source>
</evidence>
<reference evidence="3 4" key="1">
    <citation type="submission" date="2018-09" db="EMBL/GenBank/DDBJ databases">
        <title>Genomic investigation of the strawberry pathogen Phytophthora fragariae indicates pathogenicity is determined by transcriptional variation in three key races.</title>
        <authorList>
            <person name="Adams T.M."/>
            <person name="Armitage A.D."/>
            <person name="Sobczyk M.K."/>
            <person name="Bates H.J."/>
            <person name="Dunwell J.M."/>
            <person name="Nellist C.F."/>
            <person name="Harrison R.J."/>
        </authorList>
    </citation>
    <scope>NUCLEOTIDE SEQUENCE [LARGE SCALE GENOMIC DNA]</scope>
    <source>
        <strain evidence="2 3">SCRP249</strain>
        <strain evidence="1 4">SCRP324</strain>
    </source>
</reference>
<evidence type="ECO:0000313" key="1">
    <source>
        <dbReference type="EMBL" id="KAE8983040.1"/>
    </source>
</evidence>
<accession>A0A6A3ILU7</accession>